<name>A0A3M0G9T1_9ACTN</name>
<evidence type="ECO:0000259" key="10">
    <source>
        <dbReference type="PROSITE" id="PS50893"/>
    </source>
</evidence>
<dbReference type="AlphaFoldDB" id="A0A3M0G9T1"/>
<protein>
    <submittedName>
        <fullName evidence="11">Sugar ABC transporter ATP-binding protein</fullName>
    </submittedName>
</protein>
<evidence type="ECO:0000256" key="1">
    <source>
        <dbReference type="ARBA" id="ARBA00004202"/>
    </source>
</evidence>
<keyword evidence="3" id="KW-1003">Cell membrane</keyword>
<dbReference type="RefSeq" id="WP_121900191.1">
    <property type="nucleotide sequence ID" value="NZ_REFW01000001.1"/>
</dbReference>
<feature type="domain" description="ABC transporter" evidence="10">
    <location>
        <begin position="19"/>
        <end position="510"/>
    </location>
</feature>
<keyword evidence="6" id="KW-0547">Nucleotide-binding</keyword>
<keyword evidence="2" id="KW-0813">Transport</keyword>
<dbReference type="SMART" id="SM00382">
    <property type="entry name" value="AAA"/>
    <property type="match status" value="2"/>
</dbReference>
<keyword evidence="8" id="KW-1278">Translocase</keyword>
<keyword evidence="5" id="KW-0677">Repeat</keyword>
<evidence type="ECO:0000256" key="2">
    <source>
        <dbReference type="ARBA" id="ARBA00022448"/>
    </source>
</evidence>
<dbReference type="SUPFAM" id="SSF52540">
    <property type="entry name" value="P-loop containing nucleoside triphosphate hydrolases"/>
    <property type="match status" value="2"/>
</dbReference>
<dbReference type="PROSITE" id="PS00211">
    <property type="entry name" value="ABC_TRANSPORTER_1"/>
    <property type="match status" value="1"/>
</dbReference>
<keyword evidence="4" id="KW-0762">Sugar transport</keyword>
<accession>A0A3M0G9T1</accession>
<evidence type="ECO:0000256" key="8">
    <source>
        <dbReference type="ARBA" id="ARBA00022967"/>
    </source>
</evidence>
<dbReference type="InterPro" id="IPR003593">
    <property type="entry name" value="AAA+_ATPase"/>
</dbReference>
<dbReference type="GO" id="GO:0016887">
    <property type="term" value="F:ATP hydrolysis activity"/>
    <property type="evidence" value="ECO:0007669"/>
    <property type="project" value="InterPro"/>
</dbReference>
<keyword evidence="9" id="KW-0472">Membrane</keyword>
<dbReference type="GO" id="GO:0005886">
    <property type="term" value="C:plasma membrane"/>
    <property type="evidence" value="ECO:0007669"/>
    <property type="project" value="UniProtKB-SubCell"/>
</dbReference>
<dbReference type="InterPro" id="IPR017871">
    <property type="entry name" value="ABC_transporter-like_CS"/>
</dbReference>
<dbReference type="CDD" id="cd03215">
    <property type="entry name" value="ABC_Carb_Monos_II"/>
    <property type="match status" value="1"/>
</dbReference>
<dbReference type="Pfam" id="PF00005">
    <property type="entry name" value="ABC_tran"/>
    <property type="match status" value="2"/>
</dbReference>
<evidence type="ECO:0000256" key="5">
    <source>
        <dbReference type="ARBA" id="ARBA00022737"/>
    </source>
</evidence>
<evidence type="ECO:0000256" key="4">
    <source>
        <dbReference type="ARBA" id="ARBA00022597"/>
    </source>
</evidence>
<evidence type="ECO:0000256" key="9">
    <source>
        <dbReference type="ARBA" id="ARBA00023136"/>
    </source>
</evidence>
<sequence>MTQPGATAGTVAGVGEVLLEGRGISKFFPGVRALHNVDFTLRAGEVHALVGENGAGKSTLMKILSGIYQPDEGELLLRGEKLVLPTPLSAHHAGISVIHQEFFLMNHLTVAQNIFIGREPKRFGGLINDDAALNRKAAELLDRLGVKIDPKVRVAQLTVAAQQLLEIAKALSFNSSILVMDEPTAALTDSEVDTLFRIVDDFVTPQTAVVYISHRMEEIRRLATQVTVLRDGELVATRPGDEVTIPEIIHMMVGRDIVSNVRPEPRAETEPILEVKNLSTPSLLTNVNFTLEKGEILGFAGLMGAGRTETARALIGADPRSSGVIRYKGAEVHINHPKDAVQLGIGYLSEDRKKYGLILGQDVTANTVLASIGSYTKLGILQDKAMREAAGKWARALSTKTPSVRQKIRNLSGGNQQKVVLAKWLERDCDILIFDEPTRGIDVGAKQEIYDLLDELTDQGKSIIMISSEMEEILRMSDRIAVMCNGQITGFLSNAEATQEKIMELATQFHETENTSEADNDDDH</sequence>
<gene>
    <name evidence="11" type="ORF">EAX62_03155</name>
</gene>
<dbReference type="Gene3D" id="3.40.50.300">
    <property type="entry name" value="P-loop containing nucleotide triphosphate hydrolases"/>
    <property type="match status" value="2"/>
</dbReference>
<comment type="subcellular location">
    <subcellularLocation>
        <location evidence="1">Cell membrane</location>
        <topology evidence="1">Peripheral membrane protein</topology>
    </subcellularLocation>
</comment>
<dbReference type="OrthoDB" id="3648693at2"/>
<comment type="caution">
    <text evidence="11">The sequence shown here is derived from an EMBL/GenBank/DDBJ whole genome shotgun (WGS) entry which is preliminary data.</text>
</comment>
<evidence type="ECO:0000256" key="6">
    <source>
        <dbReference type="ARBA" id="ARBA00022741"/>
    </source>
</evidence>
<dbReference type="InterPro" id="IPR027417">
    <property type="entry name" value="P-loop_NTPase"/>
</dbReference>
<dbReference type="PANTHER" id="PTHR43790:SF3">
    <property type="entry name" value="D-ALLOSE IMPORT ATP-BINDING PROTEIN ALSA-RELATED"/>
    <property type="match status" value="1"/>
</dbReference>
<dbReference type="PROSITE" id="PS50893">
    <property type="entry name" value="ABC_TRANSPORTER_2"/>
    <property type="match status" value="1"/>
</dbReference>
<reference evidence="11 12" key="1">
    <citation type="submission" date="2018-10" db="EMBL/GenBank/DDBJ databases">
        <title>Tessaracoccus antarcticuss sp. nov., isolated from sediment.</title>
        <authorList>
            <person name="Zhou L.Y."/>
            <person name="Du Z.J."/>
        </authorList>
    </citation>
    <scope>NUCLEOTIDE SEQUENCE [LARGE SCALE GENOMIC DNA]</scope>
    <source>
        <strain evidence="11 12">JDX10</strain>
    </source>
</reference>
<dbReference type="EMBL" id="REFW01000001">
    <property type="protein sequence ID" value="RMB61644.1"/>
    <property type="molecule type" value="Genomic_DNA"/>
</dbReference>
<dbReference type="PANTHER" id="PTHR43790">
    <property type="entry name" value="CARBOHYDRATE TRANSPORT ATP-BINDING PROTEIN MG119-RELATED"/>
    <property type="match status" value="1"/>
</dbReference>
<keyword evidence="7 11" id="KW-0067">ATP-binding</keyword>
<dbReference type="FunFam" id="3.40.50.300:FF:000127">
    <property type="entry name" value="Ribose import ATP-binding protein RbsA"/>
    <property type="match status" value="1"/>
</dbReference>
<evidence type="ECO:0000256" key="3">
    <source>
        <dbReference type="ARBA" id="ARBA00022475"/>
    </source>
</evidence>
<proteinExistence type="predicted"/>
<dbReference type="InterPro" id="IPR003439">
    <property type="entry name" value="ABC_transporter-like_ATP-bd"/>
</dbReference>
<dbReference type="Proteomes" id="UP000275256">
    <property type="component" value="Unassembled WGS sequence"/>
</dbReference>
<keyword evidence="12" id="KW-1185">Reference proteome</keyword>
<evidence type="ECO:0000313" key="12">
    <source>
        <dbReference type="Proteomes" id="UP000275256"/>
    </source>
</evidence>
<evidence type="ECO:0000313" key="11">
    <source>
        <dbReference type="EMBL" id="RMB61644.1"/>
    </source>
</evidence>
<evidence type="ECO:0000256" key="7">
    <source>
        <dbReference type="ARBA" id="ARBA00022840"/>
    </source>
</evidence>
<dbReference type="GO" id="GO:0005524">
    <property type="term" value="F:ATP binding"/>
    <property type="evidence" value="ECO:0007669"/>
    <property type="project" value="UniProtKB-KW"/>
</dbReference>
<dbReference type="CDD" id="cd03216">
    <property type="entry name" value="ABC_Carb_Monos_I"/>
    <property type="match status" value="1"/>
</dbReference>
<organism evidence="11 12">
    <name type="scientific">Tessaracoccus antarcticus</name>
    <dbReference type="NCBI Taxonomy" id="2479848"/>
    <lineage>
        <taxon>Bacteria</taxon>
        <taxon>Bacillati</taxon>
        <taxon>Actinomycetota</taxon>
        <taxon>Actinomycetes</taxon>
        <taxon>Propionibacteriales</taxon>
        <taxon>Propionibacteriaceae</taxon>
        <taxon>Tessaracoccus</taxon>
    </lineage>
</organism>
<dbReference type="InterPro" id="IPR050107">
    <property type="entry name" value="ABC_carbohydrate_import_ATPase"/>
</dbReference>